<dbReference type="EMBL" id="JAAVXB010000001">
    <property type="protein sequence ID" value="NKF20833.1"/>
    <property type="molecule type" value="Genomic_DNA"/>
</dbReference>
<comment type="caution">
    <text evidence="3">The sequence shown here is derived from an EMBL/GenBank/DDBJ whole genome shotgun (WGS) entry which is preliminary data.</text>
</comment>
<dbReference type="InterPro" id="IPR042095">
    <property type="entry name" value="SUMF_sf"/>
</dbReference>
<accession>A0A969W6H2</accession>
<protein>
    <submittedName>
        <fullName evidence="3">Formylglycine-generating enzyme family protein</fullName>
    </submittedName>
</protein>
<organism evidence="3 4">
    <name type="scientific">Solimonas marina</name>
    <dbReference type="NCBI Taxonomy" id="2714601"/>
    <lineage>
        <taxon>Bacteria</taxon>
        <taxon>Pseudomonadati</taxon>
        <taxon>Pseudomonadota</taxon>
        <taxon>Gammaproteobacteria</taxon>
        <taxon>Nevskiales</taxon>
        <taxon>Nevskiaceae</taxon>
        <taxon>Solimonas</taxon>
    </lineage>
</organism>
<keyword evidence="1" id="KW-0732">Signal</keyword>
<feature type="chain" id="PRO_5038114994" evidence="1">
    <location>
        <begin position="19"/>
        <end position="328"/>
    </location>
</feature>
<evidence type="ECO:0000313" key="4">
    <source>
        <dbReference type="Proteomes" id="UP000653472"/>
    </source>
</evidence>
<feature type="signal peptide" evidence="1">
    <location>
        <begin position="1"/>
        <end position="18"/>
    </location>
</feature>
<evidence type="ECO:0000259" key="2">
    <source>
        <dbReference type="Pfam" id="PF03781"/>
    </source>
</evidence>
<dbReference type="Proteomes" id="UP000653472">
    <property type="component" value="Unassembled WGS sequence"/>
</dbReference>
<dbReference type="RefSeq" id="WP_168146095.1">
    <property type="nucleotide sequence ID" value="NZ_JAAVXB010000001.1"/>
</dbReference>
<dbReference type="Pfam" id="PF03781">
    <property type="entry name" value="FGE-sulfatase"/>
    <property type="match status" value="1"/>
</dbReference>
<reference evidence="3" key="1">
    <citation type="submission" date="2020-03" db="EMBL/GenBank/DDBJ databases">
        <title>Solimonas marina sp. nov., isolated from deep seawater of the Pacific Ocean.</title>
        <authorList>
            <person name="Liu X."/>
            <person name="Lai Q."/>
            <person name="Sun F."/>
            <person name="Gai Y."/>
            <person name="Li G."/>
            <person name="Shao Z."/>
        </authorList>
    </citation>
    <scope>NUCLEOTIDE SEQUENCE</scope>
    <source>
        <strain evidence="3">C16B3</strain>
    </source>
</reference>
<dbReference type="Gene3D" id="3.90.1580.10">
    <property type="entry name" value="paralog of FGE (formylglycine-generating enzyme)"/>
    <property type="match status" value="1"/>
</dbReference>
<evidence type="ECO:0000313" key="3">
    <source>
        <dbReference type="EMBL" id="NKF20833.1"/>
    </source>
</evidence>
<name>A0A969W6H2_9GAMM</name>
<dbReference type="AlphaFoldDB" id="A0A969W6H2"/>
<gene>
    <name evidence="3" type="ORF">G7Y82_00795</name>
</gene>
<sequence>MKWRVLAASAAVMFAAVAVLCARHEALPPASPTAVLGTPQRCAAYDGLPPGSGRHAGMQYIAGGRFELGSLRGYAEERPLVSTDLAPFWIDRTEVTNAQFARFVAATGYVSDAERHDGAVVFSVPDANDTADLAAGRWWHLRHDANWRKPDGAAAAAANEPVVDVTYADALAYARWLGRELPSEAQWEFAAKAGRDNADADRALRDAQGHPLANFWQGLFPFNDRGDDGYTGRAPVGCFAANPDGLYDMVGNVWEWTTDRYRDRHAPAEEAEAAAVMPARGSAPRRVIKGGSYLCAANYCARARASSRQGQEADLPSEHVGFRTVAPT</sequence>
<keyword evidence="4" id="KW-1185">Reference proteome</keyword>
<dbReference type="SUPFAM" id="SSF56436">
    <property type="entry name" value="C-type lectin-like"/>
    <property type="match status" value="1"/>
</dbReference>
<feature type="domain" description="Sulfatase-modifying factor enzyme-like" evidence="2">
    <location>
        <begin position="57"/>
        <end position="325"/>
    </location>
</feature>
<dbReference type="InterPro" id="IPR016187">
    <property type="entry name" value="CTDL_fold"/>
</dbReference>
<evidence type="ECO:0000256" key="1">
    <source>
        <dbReference type="SAM" id="SignalP"/>
    </source>
</evidence>
<dbReference type="GO" id="GO:0120147">
    <property type="term" value="F:formylglycine-generating oxidase activity"/>
    <property type="evidence" value="ECO:0007669"/>
    <property type="project" value="TreeGrafter"/>
</dbReference>
<dbReference type="InterPro" id="IPR005532">
    <property type="entry name" value="SUMF_dom"/>
</dbReference>
<dbReference type="InterPro" id="IPR051043">
    <property type="entry name" value="Sulfatase_Mod_Factor_Kinase"/>
</dbReference>
<dbReference type="PANTHER" id="PTHR23150">
    <property type="entry name" value="SULFATASE MODIFYING FACTOR 1, 2"/>
    <property type="match status" value="1"/>
</dbReference>
<proteinExistence type="predicted"/>
<dbReference type="PANTHER" id="PTHR23150:SF19">
    <property type="entry name" value="FORMYLGLYCINE-GENERATING ENZYME"/>
    <property type="match status" value="1"/>
</dbReference>